<feature type="region of interest" description="Disordered" evidence="1">
    <location>
        <begin position="1"/>
        <end position="25"/>
    </location>
</feature>
<accession>A0A835E9Q9</accession>
<dbReference type="EMBL" id="JACEFO010002273">
    <property type="protein sequence ID" value="KAF8668676.1"/>
    <property type="molecule type" value="Genomic_DNA"/>
</dbReference>
<dbReference type="AlphaFoldDB" id="A0A835E9Q9"/>
<organism evidence="2 3">
    <name type="scientific">Digitaria exilis</name>
    <dbReference type="NCBI Taxonomy" id="1010633"/>
    <lineage>
        <taxon>Eukaryota</taxon>
        <taxon>Viridiplantae</taxon>
        <taxon>Streptophyta</taxon>
        <taxon>Embryophyta</taxon>
        <taxon>Tracheophyta</taxon>
        <taxon>Spermatophyta</taxon>
        <taxon>Magnoliopsida</taxon>
        <taxon>Liliopsida</taxon>
        <taxon>Poales</taxon>
        <taxon>Poaceae</taxon>
        <taxon>PACMAD clade</taxon>
        <taxon>Panicoideae</taxon>
        <taxon>Panicodae</taxon>
        <taxon>Paniceae</taxon>
        <taxon>Anthephorinae</taxon>
        <taxon>Digitaria</taxon>
    </lineage>
</organism>
<dbReference type="Proteomes" id="UP000636709">
    <property type="component" value="Unassembled WGS sequence"/>
</dbReference>
<evidence type="ECO:0000256" key="1">
    <source>
        <dbReference type="SAM" id="MobiDB-lite"/>
    </source>
</evidence>
<reference evidence="2" key="1">
    <citation type="submission" date="2020-07" db="EMBL/GenBank/DDBJ databases">
        <title>Genome sequence and genetic diversity analysis of an under-domesticated orphan crop, white fonio (Digitaria exilis).</title>
        <authorList>
            <person name="Bennetzen J.L."/>
            <person name="Chen S."/>
            <person name="Ma X."/>
            <person name="Wang X."/>
            <person name="Yssel A.E.J."/>
            <person name="Chaluvadi S.R."/>
            <person name="Johnson M."/>
            <person name="Gangashetty P."/>
            <person name="Hamidou F."/>
            <person name="Sanogo M.D."/>
            <person name="Zwaenepoel A."/>
            <person name="Wallace J."/>
            <person name="Van De Peer Y."/>
            <person name="Van Deynze A."/>
        </authorList>
    </citation>
    <scope>NUCLEOTIDE SEQUENCE</scope>
    <source>
        <tissue evidence="2">Leaves</tissue>
    </source>
</reference>
<proteinExistence type="predicted"/>
<sequence>MSSRSEKASSPASSSKRRRRSDGYATSKRKKHLYLILDDWKDGYSIHKLDPDDMDLSGHLSEPAALRLGAPALGWMAFTALGTNIFVDTNRLRRGSHASPTFVYNTENSALTLGPCVPGDVDDLRIAMAVGEKLYAVMSWAPVTKVQPGDPSMDWSWNSLSTPMPTPINGAEIMDTQCSCPQKDETHSFDTSHGVWKKVGDWVLPFRGQAYFDADLDAWVGIHNKDDGHICCCPVASRCSTTTTPRLERRMLKEKLFRSMEEVK</sequence>
<evidence type="ECO:0000313" key="2">
    <source>
        <dbReference type="EMBL" id="KAF8668676.1"/>
    </source>
</evidence>
<comment type="caution">
    <text evidence="2">The sequence shown here is derived from an EMBL/GenBank/DDBJ whole genome shotgun (WGS) entry which is preliminary data.</text>
</comment>
<gene>
    <name evidence="2" type="ORF">HU200_051856</name>
</gene>
<keyword evidence="3" id="KW-1185">Reference proteome</keyword>
<dbReference type="InterPro" id="IPR012871">
    <property type="entry name" value="DUF1668_ORYSA"/>
</dbReference>
<dbReference type="PANTHER" id="PTHR33085:SF47">
    <property type="entry name" value="OS02G0513400 PROTEIN"/>
    <property type="match status" value="1"/>
</dbReference>
<dbReference type="PANTHER" id="PTHR33085">
    <property type="entry name" value="OS12G0113100 PROTEIN-RELATED"/>
    <property type="match status" value="1"/>
</dbReference>
<dbReference type="Pfam" id="PF07893">
    <property type="entry name" value="DUF1668"/>
    <property type="match status" value="1"/>
</dbReference>
<dbReference type="OrthoDB" id="582849at2759"/>
<evidence type="ECO:0000313" key="3">
    <source>
        <dbReference type="Proteomes" id="UP000636709"/>
    </source>
</evidence>
<protein>
    <submittedName>
        <fullName evidence="2">Uncharacterized protein</fullName>
    </submittedName>
</protein>
<name>A0A835E9Q9_9POAL</name>